<dbReference type="PANTHER" id="PTHR22975:SF9">
    <property type="entry name" value="ECHINUS SPLICE FORM 3"/>
    <property type="match status" value="1"/>
</dbReference>
<dbReference type="InterPro" id="IPR052398">
    <property type="entry name" value="Ubiquitin_hydrolase_53/54"/>
</dbReference>
<dbReference type="CDD" id="cd02257">
    <property type="entry name" value="Peptidase_C19"/>
    <property type="match status" value="1"/>
</dbReference>
<dbReference type="InterPro" id="IPR028889">
    <property type="entry name" value="USP"/>
</dbReference>
<keyword evidence="1" id="KW-0833">Ubl conjugation pathway</keyword>
<reference evidence="6" key="1">
    <citation type="submission" date="2025-08" db="UniProtKB">
        <authorList>
            <consortium name="RefSeq"/>
        </authorList>
    </citation>
    <scope>IDENTIFICATION</scope>
</reference>
<sequence>MNNEYNTEDDDLIEDLRQPKIKSEKTRLESRLSISFPSKGLYNAPGDNNCFLNAAVQILWHLNVFRRSFRLLQGHACLDNACIFCALKRMFQKLQDSDASAIDPDDLRRSMAKAFVDEHRFQLGRMDDAAECFENILHRLHCHIANTESEDTCAAKHCIPHQKFASHILEQVLCKCKATGEPKSYYQFVHYVSASALSENFQKDVSNPNVLVDLLKSSIQSGEMKACPDLKRCSYRSSGKNTTLTKTTLINCPDVLTVGVIWDTDSPSSSYILDVFDCFQNSLYFKNIFDNIPDHQCKHLELKVVGVVCYYGKHYTSFFYNSTEKQWIYFDDAHVKKIGHSWTSVIEKCYRNRFQPLLVIYANFNGSPVDVSNAPTSINIVSKEMLLSKPKSPPHRKHKRKTKRSKDSKPNDHESSRSKSLSVNKTCQNSSNDFSLVLPDSSLKENQEVESFRSNKANEGINPAYRSDVSLPGSNVQKVNTRPLPIIEKSMGIVDRRSENIDQTNVLENSQKNSYIRKKFVDIKNVISPKKQILKKELLPNTSLRSNSLDSIFQNETNGDSSIFKSQYITPTVLNDNILQKQKAKLVVHQKTLSSLESKMNRSSSIDVLDSAHNQQKNSSDKKSSTRPNPNKTINSAEVLEFCHHQKQKNTVDVPNSTASKKNLTSSFSSTEVSESHNYKNPLDARNSISSKNPLDAQNSIGSKNPLDARNSIGSKSNGTSSISSTELMNYKLYDNEDDLIDLPNNTQALLNNSFTNNDGRSSDRKAVQFDFLINHAEKMLRKSLHYEESGDLLLALRHCTDATRLFRDASKLVDNDSNLVEVVDKKRWSSFSRSEMLQKKIDNYLKLDGLPLEDKTLFDASFNQQNVRNSSRNSSFYNTTCNNFQTNNTSLHGCNENILKTNQTNQYLGDAYDDQSCSVGLLNTQNRLPSHTFFGIKGLPVPKQSLSTEEKGEQIDHTKLTFGKTVYSVDLIKGFKNNNYNMEELSDTDNKTISTEIKENGFKNLSVSDTRKKLKDNKRYHCEHCGWRKVDKRGDYCAKCKSDFI</sequence>
<evidence type="ECO:0000256" key="1">
    <source>
        <dbReference type="ARBA" id="ARBA00022786"/>
    </source>
</evidence>
<feature type="domain" description="USP" evidence="4">
    <location>
        <begin position="39"/>
        <end position="364"/>
    </location>
</feature>
<dbReference type="GeneID" id="100208218"/>
<evidence type="ECO:0000259" key="4">
    <source>
        <dbReference type="PROSITE" id="PS50235"/>
    </source>
</evidence>
<feature type="compositionally biased region" description="Polar residues" evidence="3">
    <location>
        <begin position="687"/>
        <end position="703"/>
    </location>
</feature>
<dbReference type="InterPro" id="IPR038765">
    <property type="entry name" value="Papain-like_cys_pep_sf"/>
</dbReference>
<feature type="compositionally biased region" description="Basic and acidic residues" evidence="3">
    <location>
        <begin position="405"/>
        <end position="417"/>
    </location>
</feature>
<keyword evidence="2 6" id="KW-0378">Hydrolase</keyword>
<feature type="compositionally biased region" description="Polar residues" evidence="3">
    <location>
        <begin position="418"/>
        <end position="434"/>
    </location>
</feature>
<keyword evidence="5" id="KW-1185">Reference proteome</keyword>
<evidence type="ECO:0000313" key="6">
    <source>
        <dbReference type="RefSeq" id="XP_065652579.1"/>
    </source>
</evidence>
<dbReference type="Pfam" id="PF00443">
    <property type="entry name" value="UCH"/>
    <property type="match status" value="1"/>
</dbReference>
<evidence type="ECO:0000256" key="3">
    <source>
        <dbReference type="SAM" id="MobiDB-lite"/>
    </source>
</evidence>
<dbReference type="PROSITE" id="PS50235">
    <property type="entry name" value="USP_3"/>
    <property type="match status" value="1"/>
</dbReference>
<dbReference type="GO" id="GO:0016787">
    <property type="term" value="F:hydrolase activity"/>
    <property type="evidence" value="ECO:0007669"/>
    <property type="project" value="UniProtKB-KW"/>
</dbReference>
<feature type="compositionally biased region" description="Basic residues" evidence="3">
    <location>
        <begin position="392"/>
        <end position="404"/>
    </location>
</feature>
<evidence type="ECO:0000256" key="2">
    <source>
        <dbReference type="ARBA" id="ARBA00022801"/>
    </source>
</evidence>
<feature type="region of interest" description="Disordered" evidence="3">
    <location>
        <begin position="610"/>
        <end position="633"/>
    </location>
</feature>
<evidence type="ECO:0000313" key="5">
    <source>
        <dbReference type="Proteomes" id="UP001652625"/>
    </source>
</evidence>
<dbReference type="SUPFAM" id="SSF54001">
    <property type="entry name" value="Cysteine proteinases"/>
    <property type="match status" value="1"/>
</dbReference>
<dbReference type="InterPro" id="IPR001394">
    <property type="entry name" value="Peptidase_C19_UCH"/>
</dbReference>
<organism evidence="5 6">
    <name type="scientific">Hydra vulgaris</name>
    <name type="common">Hydra</name>
    <name type="synonym">Hydra attenuata</name>
    <dbReference type="NCBI Taxonomy" id="6087"/>
    <lineage>
        <taxon>Eukaryota</taxon>
        <taxon>Metazoa</taxon>
        <taxon>Cnidaria</taxon>
        <taxon>Hydrozoa</taxon>
        <taxon>Hydroidolina</taxon>
        <taxon>Anthoathecata</taxon>
        <taxon>Aplanulata</taxon>
        <taxon>Hydridae</taxon>
        <taxon>Hydra</taxon>
    </lineage>
</organism>
<proteinExistence type="predicted"/>
<feature type="compositionally biased region" description="Polar residues" evidence="3">
    <location>
        <begin position="649"/>
        <end position="664"/>
    </location>
</feature>
<dbReference type="Proteomes" id="UP001652625">
    <property type="component" value="Chromosome 04"/>
</dbReference>
<name>A0ABM4BTU0_HYDVU</name>
<dbReference type="RefSeq" id="XP_065652579.1">
    <property type="nucleotide sequence ID" value="XM_065796507.1"/>
</dbReference>
<feature type="region of interest" description="Disordered" evidence="3">
    <location>
        <begin position="649"/>
        <end position="722"/>
    </location>
</feature>
<feature type="compositionally biased region" description="Basic and acidic residues" evidence="3">
    <location>
        <begin position="442"/>
        <end position="453"/>
    </location>
</feature>
<protein>
    <submittedName>
        <fullName evidence="6">Inactive ubiquitin carboxyl-terminal hydrolase 54 isoform X3</fullName>
    </submittedName>
</protein>
<dbReference type="PANTHER" id="PTHR22975">
    <property type="entry name" value="UBIQUITIN SPECIFIC PROTEINASE"/>
    <property type="match status" value="1"/>
</dbReference>
<dbReference type="Gene3D" id="3.90.70.10">
    <property type="entry name" value="Cysteine proteinases"/>
    <property type="match status" value="1"/>
</dbReference>
<feature type="region of interest" description="Disordered" evidence="3">
    <location>
        <begin position="384"/>
        <end position="476"/>
    </location>
</feature>
<feature type="compositionally biased region" description="Low complexity" evidence="3">
    <location>
        <begin position="711"/>
        <end position="722"/>
    </location>
</feature>
<accession>A0ABM4BTU0</accession>
<gene>
    <name evidence="6" type="primary">LOC100208218</name>
</gene>